<reference evidence="3" key="1">
    <citation type="submission" date="2021-02" db="EMBL/GenBank/DDBJ databases">
        <authorList>
            <person name="Nowell W R."/>
        </authorList>
    </citation>
    <scope>NUCLEOTIDE SEQUENCE</scope>
</reference>
<dbReference type="Proteomes" id="UP000663823">
    <property type="component" value="Unassembled WGS sequence"/>
</dbReference>
<dbReference type="InterPro" id="IPR001258">
    <property type="entry name" value="NHL_repeat"/>
</dbReference>
<dbReference type="InterPro" id="IPR011042">
    <property type="entry name" value="6-blade_b-propeller_TolB-like"/>
</dbReference>
<comment type="caution">
    <text evidence="3">The sequence shown here is derived from an EMBL/GenBank/DDBJ whole genome shotgun (WGS) entry which is preliminary data.</text>
</comment>
<sequence length="52" mass="5491">MPSAITLDPMGNLYVADGNGRIQLFLAGFNSGTVIAMPSFSYGIALDNELNL</sequence>
<dbReference type="PROSITE" id="PS51125">
    <property type="entry name" value="NHL"/>
    <property type="match status" value="1"/>
</dbReference>
<feature type="repeat" description="NHL" evidence="2">
    <location>
        <begin position="1"/>
        <end position="28"/>
    </location>
</feature>
<accession>A0A819Y2Y4</accession>
<gene>
    <name evidence="3" type="ORF">OTI717_LOCUS35988</name>
</gene>
<protein>
    <submittedName>
        <fullName evidence="3">Uncharacterized protein</fullName>
    </submittedName>
</protein>
<dbReference type="AlphaFoldDB" id="A0A819Y2Y4"/>
<keyword evidence="1" id="KW-0677">Repeat</keyword>
<evidence type="ECO:0000256" key="1">
    <source>
        <dbReference type="ARBA" id="ARBA00022737"/>
    </source>
</evidence>
<name>A0A819Y2Y4_9BILA</name>
<feature type="non-terminal residue" evidence="3">
    <location>
        <position position="52"/>
    </location>
</feature>
<evidence type="ECO:0000256" key="2">
    <source>
        <dbReference type="PROSITE-ProRule" id="PRU00504"/>
    </source>
</evidence>
<dbReference type="EMBL" id="CAJOAX010014636">
    <property type="protein sequence ID" value="CAF4146125.1"/>
    <property type="molecule type" value="Genomic_DNA"/>
</dbReference>
<dbReference type="Gene3D" id="2.120.10.30">
    <property type="entry name" value="TolB, C-terminal domain"/>
    <property type="match status" value="1"/>
</dbReference>
<organism evidence="3 4">
    <name type="scientific">Rotaria sordida</name>
    <dbReference type="NCBI Taxonomy" id="392033"/>
    <lineage>
        <taxon>Eukaryota</taxon>
        <taxon>Metazoa</taxon>
        <taxon>Spiralia</taxon>
        <taxon>Gnathifera</taxon>
        <taxon>Rotifera</taxon>
        <taxon>Eurotatoria</taxon>
        <taxon>Bdelloidea</taxon>
        <taxon>Philodinida</taxon>
        <taxon>Philodinidae</taxon>
        <taxon>Rotaria</taxon>
    </lineage>
</organism>
<evidence type="ECO:0000313" key="3">
    <source>
        <dbReference type="EMBL" id="CAF4146125.1"/>
    </source>
</evidence>
<evidence type="ECO:0000313" key="4">
    <source>
        <dbReference type="Proteomes" id="UP000663823"/>
    </source>
</evidence>
<proteinExistence type="predicted"/>